<protein>
    <recommendedName>
        <fullName evidence="3">Gliding motility-associated lipoprotein GldB</fullName>
    </recommendedName>
</protein>
<comment type="caution">
    <text evidence="1">The sequence shown here is derived from an EMBL/GenBank/DDBJ whole genome shotgun (WGS) entry which is preliminary data.</text>
</comment>
<dbReference type="AlphaFoldDB" id="A0A2W7PBT2"/>
<dbReference type="Pfam" id="PF25594">
    <property type="entry name" value="GldB_lipo"/>
    <property type="match status" value="1"/>
</dbReference>
<dbReference type="OrthoDB" id="976022at2"/>
<organism evidence="1 2">
    <name type="scientific">Breznakibacter xylanolyticus</name>
    <dbReference type="NCBI Taxonomy" id="990"/>
    <lineage>
        <taxon>Bacteria</taxon>
        <taxon>Pseudomonadati</taxon>
        <taxon>Bacteroidota</taxon>
        <taxon>Bacteroidia</taxon>
        <taxon>Marinilabiliales</taxon>
        <taxon>Marinilabiliaceae</taxon>
        <taxon>Breznakibacter</taxon>
    </lineage>
</organism>
<accession>A0A2W7PBT2</accession>
<dbReference type="RefSeq" id="WP_111443938.1">
    <property type="nucleotide sequence ID" value="NZ_QKZK01000001.1"/>
</dbReference>
<keyword evidence="2" id="KW-1185">Reference proteome</keyword>
<dbReference type="EMBL" id="QKZK01000001">
    <property type="protein sequence ID" value="PZX20792.1"/>
    <property type="molecule type" value="Genomic_DNA"/>
</dbReference>
<dbReference type="InterPro" id="IPR019853">
    <property type="entry name" value="GldB-like"/>
</dbReference>
<evidence type="ECO:0000313" key="1">
    <source>
        <dbReference type="EMBL" id="PZX20792.1"/>
    </source>
</evidence>
<evidence type="ECO:0000313" key="2">
    <source>
        <dbReference type="Proteomes" id="UP000249239"/>
    </source>
</evidence>
<dbReference type="PROSITE" id="PS51257">
    <property type="entry name" value="PROKAR_LIPOPROTEIN"/>
    <property type="match status" value="1"/>
</dbReference>
<proteinExistence type="predicted"/>
<sequence>MKHIKIFLLIVTFAGGWYSCRKGPDVSSVTVDFRLIPFYESLHGTPLDSIEARLPMLRQTYGRFFDAYCMGVIRVGDVDAPDFALNLKSFLDYPPNKEVYDTCKVAFADLTSLQAQMHDAFRHYRYYFEDAIIPDVYLHLSGFNQSMVVDSGFVGVSIEKYLGESCVFYEWLSYPVYLRRKMVPQKLVPDLMKAIAMTEFPYNDSVDDVLNHMVYQGKVAWFVQQMVPEIHDSLLFDYSEYELEWCNDHESQMWSTMVENKHLFSTDRMLIQKYTGDAPFTAHFGQDSPGHAAIFIGYRLIQSFVSQHKHLTLRELMSQSDARLILSRSAYRP</sequence>
<dbReference type="Proteomes" id="UP000249239">
    <property type="component" value="Unassembled WGS sequence"/>
</dbReference>
<name>A0A2W7PBT2_9BACT</name>
<reference evidence="1 2" key="1">
    <citation type="submission" date="2018-06" db="EMBL/GenBank/DDBJ databases">
        <title>Genomic Encyclopedia of Archaeal and Bacterial Type Strains, Phase II (KMG-II): from individual species to whole genera.</title>
        <authorList>
            <person name="Goeker M."/>
        </authorList>
    </citation>
    <scope>NUCLEOTIDE SEQUENCE [LARGE SCALE GENOMIC DNA]</scope>
    <source>
        <strain evidence="1 2">DSM 6779</strain>
    </source>
</reference>
<gene>
    <name evidence="1" type="ORF">LX69_00217</name>
</gene>
<evidence type="ECO:0008006" key="3">
    <source>
        <dbReference type="Google" id="ProtNLM"/>
    </source>
</evidence>